<dbReference type="EMBL" id="JAMFTS010000003">
    <property type="protein sequence ID" value="KAJ4772854.1"/>
    <property type="molecule type" value="Genomic_DNA"/>
</dbReference>
<gene>
    <name evidence="3" type="ORF">LUZ62_057111</name>
</gene>
<dbReference type="GO" id="GO:0003677">
    <property type="term" value="F:DNA binding"/>
    <property type="evidence" value="ECO:0007669"/>
    <property type="project" value="UniProtKB-KW"/>
</dbReference>
<proteinExistence type="predicted"/>
<organism evidence="3 4">
    <name type="scientific">Rhynchospora pubera</name>
    <dbReference type="NCBI Taxonomy" id="906938"/>
    <lineage>
        <taxon>Eukaryota</taxon>
        <taxon>Viridiplantae</taxon>
        <taxon>Streptophyta</taxon>
        <taxon>Embryophyta</taxon>
        <taxon>Tracheophyta</taxon>
        <taxon>Spermatophyta</taxon>
        <taxon>Magnoliopsida</taxon>
        <taxon>Liliopsida</taxon>
        <taxon>Poales</taxon>
        <taxon>Cyperaceae</taxon>
        <taxon>Cyperoideae</taxon>
        <taxon>Rhynchosporeae</taxon>
        <taxon>Rhynchospora</taxon>
    </lineage>
</organism>
<protein>
    <submittedName>
        <fullName evidence="3">Myb/SANT-like DNA-binding domain protein</fullName>
    </submittedName>
</protein>
<dbReference type="PANTHER" id="PTHR46929">
    <property type="entry name" value="EXPRESSED PROTEIN"/>
    <property type="match status" value="1"/>
</dbReference>
<evidence type="ECO:0000259" key="2">
    <source>
        <dbReference type="Pfam" id="PF12776"/>
    </source>
</evidence>
<evidence type="ECO:0000313" key="3">
    <source>
        <dbReference type="EMBL" id="KAJ4772854.1"/>
    </source>
</evidence>
<name>A0AAV8E0B3_9POAL</name>
<dbReference type="InterPro" id="IPR024752">
    <property type="entry name" value="Myb/SANT-like_dom"/>
</dbReference>
<evidence type="ECO:0000313" key="4">
    <source>
        <dbReference type="Proteomes" id="UP001140206"/>
    </source>
</evidence>
<dbReference type="PANTHER" id="PTHR46929:SF3">
    <property type="entry name" value="MYB_SANT-LIKE DOMAIN-CONTAINING PROTEIN"/>
    <property type="match status" value="1"/>
</dbReference>
<sequence length="327" mass="37841">MVTGGVVLAVFMDHATVYLAKLAFIKGKKNSNLSSLILVQNFVVRIQEQHNLGNHLPSGWKPNAYEAVIEAMRDKCHVSITREHVINRLKTWHAYYSTVKEILCADGFSWDWDVSMIKADSDEIWDKYIKDHPEATCYKTKIIENWGDLPLICEKLRRPVHKKTDPEPECGNNFQVENAIAELENSHNTSELSLPVDIDFSEQEPLTELEQQQKEEEQQHQQQQLQATGEVTPNYLHSWNKSTKKRNRVGEAVVPPMSPHQQQFSDALLPRSSAKRIFAELSNVKGLQDSQLLQIYDLVTENERKFELFMALPNHLRRPWIMMQIRK</sequence>
<feature type="domain" description="Myb/SANT-like" evidence="2">
    <location>
        <begin position="42"/>
        <end position="128"/>
    </location>
</feature>
<feature type="region of interest" description="Disordered" evidence="1">
    <location>
        <begin position="206"/>
        <end position="229"/>
    </location>
</feature>
<dbReference type="Proteomes" id="UP001140206">
    <property type="component" value="Chromosome 3"/>
</dbReference>
<keyword evidence="4" id="KW-1185">Reference proteome</keyword>
<evidence type="ECO:0000256" key="1">
    <source>
        <dbReference type="SAM" id="MobiDB-lite"/>
    </source>
</evidence>
<accession>A0AAV8E0B3</accession>
<dbReference type="AlphaFoldDB" id="A0AAV8E0B3"/>
<reference evidence="3" key="1">
    <citation type="submission" date="2022-08" db="EMBL/GenBank/DDBJ databases">
        <authorList>
            <person name="Marques A."/>
        </authorList>
    </citation>
    <scope>NUCLEOTIDE SEQUENCE</scope>
    <source>
        <strain evidence="3">RhyPub2mFocal</strain>
        <tissue evidence="3">Leaves</tissue>
    </source>
</reference>
<dbReference type="Pfam" id="PF12776">
    <property type="entry name" value="Myb_DNA-bind_3"/>
    <property type="match status" value="1"/>
</dbReference>
<comment type="caution">
    <text evidence="3">The sequence shown here is derived from an EMBL/GenBank/DDBJ whole genome shotgun (WGS) entry which is preliminary data.</text>
</comment>
<keyword evidence="3" id="KW-0238">DNA-binding</keyword>